<organism evidence="3 4">
    <name type="scientific">Rhypophila decipiens</name>
    <dbReference type="NCBI Taxonomy" id="261697"/>
    <lineage>
        <taxon>Eukaryota</taxon>
        <taxon>Fungi</taxon>
        <taxon>Dikarya</taxon>
        <taxon>Ascomycota</taxon>
        <taxon>Pezizomycotina</taxon>
        <taxon>Sordariomycetes</taxon>
        <taxon>Sordariomycetidae</taxon>
        <taxon>Sordariales</taxon>
        <taxon>Naviculisporaceae</taxon>
        <taxon>Rhypophila</taxon>
    </lineage>
</organism>
<feature type="transmembrane region" description="Helical" evidence="2">
    <location>
        <begin position="327"/>
        <end position="349"/>
    </location>
</feature>
<proteinExistence type="predicted"/>
<feature type="transmembrane region" description="Helical" evidence="2">
    <location>
        <begin position="361"/>
        <end position="380"/>
    </location>
</feature>
<feature type="compositionally biased region" description="Gly residues" evidence="1">
    <location>
        <begin position="921"/>
        <end position="930"/>
    </location>
</feature>
<feature type="transmembrane region" description="Helical" evidence="2">
    <location>
        <begin position="232"/>
        <end position="255"/>
    </location>
</feature>
<dbReference type="AlphaFoldDB" id="A0AAN7BC26"/>
<dbReference type="InterPro" id="IPR051091">
    <property type="entry name" value="O-Glucosyltr/Glycosyltrsf_90"/>
</dbReference>
<protein>
    <submittedName>
        <fullName evidence="3">Glycosyltransferase</fullName>
    </submittedName>
</protein>
<feature type="transmembrane region" description="Helical" evidence="2">
    <location>
        <begin position="267"/>
        <end position="286"/>
    </location>
</feature>
<feature type="transmembrane region" description="Helical" evidence="2">
    <location>
        <begin position="161"/>
        <end position="179"/>
    </location>
</feature>
<sequence length="988" mass="111423">MASNEFTVLCAVASFLWLSSNIQQHQLIEQPRISYILLFLAASLASFTASFIPQWLRRRSGRFGDDDGFRGGALEDSHAEKPRRRFLTLLVTCIILRLEVFHQVSANLQCSKPGIESLLPLLVLFFELGRSQVRKEDHDDMGETIYEAIGKWVTDFLNDSHLIYILSILLLSGGAYLVTTQHTASTYFCSSLDPGSLVVWMQWAGLLLDCSIVILSWRLFTWTLSSKTRLRTLGNILLASAIGTAVLSCMSRFLRVWPPMSDLFRDLHLLFTLGLFFDGLVFAVFLGSSSLLIADGKPLPLVGILTFLSAIFPATQKIKAIGSWENLSPATTAFGFGLLCLGFSFFIFAGNIRSVLLIRRTILVLILAVLVIATTIYSIVKGSHTVNDHPLQRLIYDSRVGSNRWLLQAATSNSLPVAVREYEARHHGRKPPAKFDVWYDFASLRYSPIVDHFAQINSDLLPFWGLSPQKIREDISRLSSEPGIAMVKIKSGRASHNLIPNSAERASLDDLVEMINTFAEHLPDMELAVNTNETPRVLAPWDHVQNSISAGAGETKYYKRDTVPPEEKLFQESEATGNPLQSTTTPVRALREMTGLTCPSGTGMRSGVHWNTRDFCSSCAKPQSQGQYPTDWALYQELCHQPDLLRLHSFYMTSPKLRPLQELVPVFSRSKTDSYRDILIPLQPSGQPPNPSEHKEEDKDFISKRKALFWRGSVDQRSKRTTTSQQHDLIHGGHQERLVHLVNNNINHTIRSETTLILPASKSKDSNNVDKFTYNYQHLPTESLNNMLPFDIKFTAYNGPNKAEMTIKPDIDSDSPLKNQYILTIDSDSGPPAQNIFLTVLHSTSVPFYGSIFKEWYTERLLPWVHYVPVDLRWHALHGTLAYFTGFLEQQPEQPPEEDKEVKKPVVDGKNNKNKEEVESRGGGGGGGNFLGMGMQGNVLDGRWIADEGRKWAGKALRREDREVYLFRLLLEWARVVSDDREKMKFVF</sequence>
<keyword evidence="2" id="KW-0812">Transmembrane</keyword>
<keyword evidence="4" id="KW-1185">Reference proteome</keyword>
<evidence type="ECO:0000313" key="4">
    <source>
        <dbReference type="Proteomes" id="UP001301769"/>
    </source>
</evidence>
<keyword evidence="2" id="KW-0472">Membrane</keyword>
<comment type="caution">
    <text evidence="3">The sequence shown here is derived from an EMBL/GenBank/DDBJ whole genome shotgun (WGS) entry which is preliminary data.</text>
</comment>
<reference evidence="3" key="1">
    <citation type="journal article" date="2023" name="Mol. Phylogenet. Evol.">
        <title>Genome-scale phylogeny and comparative genomics of the fungal order Sordariales.</title>
        <authorList>
            <person name="Hensen N."/>
            <person name="Bonometti L."/>
            <person name="Westerberg I."/>
            <person name="Brannstrom I.O."/>
            <person name="Guillou S."/>
            <person name="Cros-Aarteil S."/>
            <person name="Calhoun S."/>
            <person name="Haridas S."/>
            <person name="Kuo A."/>
            <person name="Mondo S."/>
            <person name="Pangilinan J."/>
            <person name="Riley R."/>
            <person name="LaButti K."/>
            <person name="Andreopoulos B."/>
            <person name="Lipzen A."/>
            <person name="Chen C."/>
            <person name="Yan M."/>
            <person name="Daum C."/>
            <person name="Ng V."/>
            <person name="Clum A."/>
            <person name="Steindorff A."/>
            <person name="Ohm R.A."/>
            <person name="Martin F."/>
            <person name="Silar P."/>
            <person name="Natvig D.O."/>
            <person name="Lalanne C."/>
            <person name="Gautier V."/>
            <person name="Ament-Velasquez S.L."/>
            <person name="Kruys A."/>
            <person name="Hutchinson M.I."/>
            <person name="Powell A.J."/>
            <person name="Barry K."/>
            <person name="Miller A.N."/>
            <person name="Grigoriev I.V."/>
            <person name="Debuchy R."/>
            <person name="Gladieux P."/>
            <person name="Hiltunen Thoren M."/>
            <person name="Johannesson H."/>
        </authorList>
    </citation>
    <scope>NUCLEOTIDE SEQUENCE</scope>
    <source>
        <strain evidence="3">PSN293</strain>
    </source>
</reference>
<keyword evidence="2" id="KW-1133">Transmembrane helix</keyword>
<name>A0AAN7BC26_9PEZI</name>
<feature type="compositionally biased region" description="Basic and acidic residues" evidence="1">
    <location>
        <begin position="900"/>
        <end position="920"/>
    </location>
</feature>
<evidence type="ECO:0000313" key="3">
    <source>
        <dbReference type="EMBL" id="KAK4218289.1"/>
    </source>
</evidence>
<dbReference type="Proteomes" id="UP001301769">
    <property type="component" value="Unassembled WGS sequence"/>
</dbReference>
<dbReference type="PANTHER" id="PTHR12203:SF35">
    <property type="entry name" value="PROTEIN O-GLUCOSYLTRANSFERASE 1"/>
    <property type="match status" value="1"/>
</dbReference>
<reference evidence="3" key="2">
    <citation type="submission" date="2023-05" db="EMBL/GenBank/DDBJ databases">
        <authorList>
            <consortium name="Lawrence Berkeley National Laboratory"/>
            <person name="Steindorff A."/>
            <person name="Hensen N."/>
            <person name="Bonometti L."/>
            <person name="Westerberg I."/>
            <person name="Brannstrom I.O."/>
            <person name="Guillou S."/>
            <person name="Cros-Aarteil S."/>
            <person name="Calhoun S."/>
            <person name="Haridas S."/>
            <person name="Kuo A."/>
            <person name="Mondo S."/>
            <person name="Pangilinan J."/>
            <person name="Riley R."/>
            <person name="Labutti K."/>
            <person name="Andreopoulos B."/>
            <person name="Lipzen A."/>
            <person name="Chen C."/>
            <person name="Yanf M."/>
            <person name="Daum C."/>
            <person name="Ng V."/>
            <person name="Clum A."/>
            <person name="Ohm R."/>
            <person name="Martin F."/>
            <person name="Silar P."/>
            <person name="Natvig D."/>
            <person name="Lalanne C."/>
            <person name="Gautier V."/>
            <person name="Ament-Velasquez S.L."/>
            <person name="Kruys A."/>
            <person name="Hutchinson M.I."/>
            <person name="Powell A.J."/>
            <person name="Barry K."/>
            <person name="Miller A.N."/>
            <person name="Grigoriev I.V."/>
            <person name="Debuchy R."/>
            <person name="Gladieux P."/>
            <person name="Thoren M.H."/>
            <person name="Johannesson H."/>
        </authorList>
    </citation>
    <scope>NUCLEOTIDE SEQUENCE</scope>
    <source>
        <strain evidence="3">PSN293</strain>
    </source>
</reference>
<dbReference type="PANTHER" id="PTHR12203">
    <property type="entry name" value="KDEL LYS-ASP-GLU-LEU CONTAINING - RELATED"/>
    <property type="match status" value="1"/>
</dbReference>
<dbReference type="EMBL" id="MU858054">
    <property type="protein sequence ID" value="KAK4218289.1"/>
    <property type="molecule type" value="Genomic_DNA"/>
</dbReference>
<evidence type="ECO:0000256" key="2">
    <source>
        <dbReference type="SAM" id="Phobius"/>
    </source>
</evidence>
<feature type="transmembrane region" description="Helical" evidence="2">
    <location>
        <begin position="34"/>
        <end position="52"/>
    </location>
</feature>
<feature type="region of interest" description="Disordered" evidence="1">
    <location>
        <begin position="892"/>
        <end position="930"/>
    </location>
</feature>
<gene>
    <name evidence="3" type="ORF">QBC37DRAFT_412995</name>
</gene>
<feature type="transmembrane region" description="Helical" evidence="2">
    <location>
        <begin position="199"/>
        <end position="220"/>
    </location>
</feature>
<feature type="transmembrane region" description="Helical" evidence="2">
    <location>
        <begin position="298"/>
        <end position="315"/>
    </location>
</feature>
<accession>A0AAN7BC26</accession>
<evidence type="ECO:0000256" key="1">
    <source>
        <dbReference type="SAM" id="MobiDB-lite"/>
    </source>
</evidence>